<dbReference type="InterPro" id="IPR036388">
    <property type="entry name" value="WH-like_DNA-bd_sf"/>
</dbReference>
<dbReference type="CDD" id="cd06170">
    <property type="entry name" value="LuxR_C_like"/>
    <property type="match status" value="1"/>
</dbReference>
<gene>
    <name evidence="5" type="ORF">F8M49_23520</name>
</gene>
<evidence type="ECO:0000259" key="4">
    <source>
        <dbReference type="PROSITE" id="PS50043"/>
    </source>
</evidence>
<dbReference type="SUPFAM" id="SSF46894">
    <property type="entry name" value="C-terminal effector domain of the bipartite response regulators"/>
    <property type="match status" value="1"/>
</dbReference>
<dbReference type="InterPro" id="IPR016032">
    <property type="entry name" value="Sig_transdc_resp-reg_C-effctor"/>
</dbReference>
<comment type="caution">
    <text evidence="5">The sequence shown here is derived from an EMBL/GenBank/DDBJ whole genome shotgun (WGS) entry which is preliminary data.</text>
</comment>
<sequence>MGSASQIRSGVPAARSALDAVPRPRLFRMLDEQRSLTVVQAPKGFGKRVLVASWLHRGGAPDRQVIWVDHDTSPIEVPDLVDDTPCLVVLNGVEPADAPAALKKMLILLEHCPAAIAVVTVHGAVELPPELAAGGLDHSWVSAHHLCFSPEEMEQLCRSRGLAVTAERRPELCSELGGVPSLVASAVAVLRVASAAATTTGHSEPALEQVVGDYVHHRLSGLGEDARAIALKVAVMTTFTDADATEYVGGEASAEFLDQLGTVGLILGTFDGVQRRWSWPPAVREVVLGITRAHMPAWVDETLTRLARERRDADRHAEAAVYAAEARRWDVAARILDENWSRLVASDFEVLVRLLRAVPDSVTDEFPGLAAGKALFVNALTGHPLLDIEIPSDPNELTCLGTEPDAAAALHIGTVQAIALRLAGNLREAGDRALAMVPLVESMLVHQPGEVTAQLPTLRLQWAIGMQLAGDLGQSTVQFEQAYRDALTPGSDYVVLNAAGSLAANWALSGDLTRADEWLSAGSRVDISVGYWDEMIRVAGRVGAALAHLDRLDAEGAAVELDRLGVPAAGEELWGLVAYAHTQYALTAGDAYAGLTVLHRIVDGHRRLLQDGSLSHVLLTAAEIDLHLALGHGNLARAVAETDTTGHPLVVVASARMELLTGNPEAARTVLKRISWPDSGWLRAHIEALLIEAGACLLTDRDAAVRAWSRGTTLAEALGNRRVLMSVPADTRRELAHVSGAAVPENLAAEVFPLSVPETVLTAREREILLLLADGVARKDLAKTIYVSNNTVKTHLRRINVKLGTGNAVTALARAQELGLLS</sequence>
<dbReference type="Pfam" id="PF00196">
    <property type="entry name" value="GerE"/>
    <property type="match status" value="1"/>
</dbReference>
<evidence type="ECO:0000313" key="5">
    <source>
        <dbReference type="EMBL" id="MDV2477613.1"/>
    </source>
</evidence>
<dbReference type="InterPro" id="IPR000792">
    <property type="entry name" value="Tscrpt_reg_LuxR_C"/>
</dbReference>
<keyword evidence="6" id="KW-1185">Reference proteome</keyword>
<evidence type="ECO:0000256" key="2">
    <source>
        <dbReference type="ARBA" id="ARBA00023125"/>
    </source>
</evidence>
<keyword evidence="1" id="KW-0805">Transcription regulation</keyword>
<keyword evidence="2" id="KW-0238">DNA-binding</keyword>
<evidence type="ECO:0000256" key="1">
    <source>
        <dbReference type="ARBA" id="ARBA00023015"/>
    </source>
</evidence>
<dbReference type="SMART" id="SM00421">
    <property type="entry name" value="HTH_LUXR"/>
    <property type="match status" value="1"/>
</dbReference>
<proteinExistence type="predicted"/>
<organism evidence="5 6">
    <name type="scientific">Rhodococcus zopfii</name>
    <dbReference type="NCBI Taxonomy" id="43772"/>
    <lineage>
        <taxon>Bacteria</taxon>
        <taxon>Bacillati</taxon>
        <taxon>Actinomycetota</taxon>
        <taxon>Actinomycetes</taxon>
        <taxon>Mycobacteriales</taxon>
        <taxon>Nocardiaceae</taxon>
        <taxon>Rhodococcus</taxon>
    </lineage>
</organism>
<dbReference type="Proteomes" id="UP001275440">
    <property type="component" value="Unassembled WGS sequence"/>
</dbReference>
<keyword evidence="3" id="KW-0804">Transcription</keyword>
<dbReference type="PRINTS" id="PR00038">
    <property type="entry name" value="HTHLUXR"/>
</dbReference>
<dbReference type="EMBL" id="WBMO01000005">
    <property type="protein sequence ID" value="MDV2477613.1"/>
    <property type="molecule type" value="Genomic_DNA"/>
</dbReference>
<dbReference type="PANTHER" id="PTHR44688">
    <property type="entry name" value="DNA-BINDING TRANSCRIPTIONAL ACTIVATOR DEVR_DOSR"/>
    <property type="match status" value="1"/>
</dbReference>
<evidence type="ECO:0000256" key="3">
    <source>
        <dbReference type="ARBA" id="ARBA00023163"/>
    </source>
</evidence>
<dbReference type="Gene3D" id="1.10.10.10">
    <property type="entry name" value="Winged helix-like DNA-binding domain superfamily/Winged helix DNA-binding domain"/>
    <property type="match status" value="1"/>
</dbReference>
<dbReference type="PANTHER" id="PTHR44688:SF16">
    <property type="entry name" value="DNA-BINDING TRANSCRIPTIONAL ACTIVATOR DEVR_DOSR"/>
    <property type="match status" value="1"/>
</dbReference>
<accession>A0ABU3WUD5</accession>
<protein>
    <submittedName>
        <fullName evidence="5">Helix-turn-helix transcriptional regulator</fullName>
    </submittedName>
</protein>
<dbReference type="PROSITE" id="PS50043">
    <property type="entry name" value="HTH_LUXR_2"/>
    <property type="match status" value="1"/>
</dbReference>
<name>A0ABU3WUD5_9NOCA</name>
<feature type="domain" description="HTH luxR-type" evidence="4">
    <location>
        <begin position="754"/>
        <end position="819"/>
    </location>
</feature>
<reference evidence="5 6" key="1">
    <citation type="submission" date="2019-10" db="EMBL/GenBank/DDBJ databases">
        <title>Draft Genome Assembly of Rhodococcus zopfii DSM44189.</title>
        <authorList>
            <person name="Sutton J.M."/>
            <person name="Akob D.M."/>
            <person name="Bushman T.J."/>
        </authorList>
    </citation>
    <scope>NUCLEOTIDE SEQUENCE [LARGE SCALE GENOMIC DNA]</scope>
    <source>
        <strain evidence="5 6">DSM 44189</strain>
    </source>
</reference>
<evidence type="ECO:0000313" key="6">
    <source>
        <dbReference type="Proteomes" id="UP001275440"/>
    </source>
</evidence>